<protein>
    <submittedName>
        <fullName evidence="1">Uncharacterized protein</fullName>
    </submittedName>
</protein>
<name>A0ABU6RTF6_9FABA</name>
<proteinExistence type="predicted"/>
<sequence length="119" mass="12924">MLTETPPPRRHLAVVVHHHGRYSRGRKKLSSICAPTREKRKRRKVAVDPHVTAAVETPPDRVVALACQIGAYSYNGLGAKWIGCGAVVVWSAAVEPELTVLGAYGWSIGNEVGVKPFKS</sequence>
<dbReference type="Proteomes" id="UP001341840">
    <property type="component" value="Unassembled WGS sequence"/>
</dbReference>
<evidence type="ECO:0000313" key="1">
    <source>
        <dbReference type="EMBL" id="MED6127402.1"/>
    </source>
</evidence>
<evidence type="ECO:0000313" key="2">
    <source>
        <dbReference type="Proteomes" id="UP001341840"/>
    </source>
</evidence>
<accession>A0ABU6RTF6</accession>
<keyword evidence="2" id="KW-1185">Reference proteome</keyword>
<organism evidence="1 2">
    <name type="scientific">Stylosanthes scabra</name>
    <dbReference type="NCBI Taxonomy" id="79078"/>
    <lineage>
        <taxon>Eukaryota</taxon>
        <taxon>Viridiplantae</taxon>
        <taxon>Streptophyta</taxon>
        <taxon>Embryophyta</taxon>
        <taxon>Tracheophyta</taxon>
        <taxon>Spermatophyta</taxon>
        <taxon>Magnoliopsida</taxon>
        <taxon>eudicotyledons</taxon>
        <taxon>Gunneridae</taxon>
        <taxon>Pentapetalae</taxon>
        <taxon>rosids</taxon>
        <taxon>fabids</taxon>
        <taxon>Fabales</taxon>
        <taxon>Fabaceae</taxon>
        <taxon>Papilionoideae</taxon>
        <taxon>50 kb inversion clade</taxon>
        <taxon>dalbergioids sensu lato</taxon>
        <taxon>Dalbergieae</taxon>
        <taxon>Pterocarpus clade</taxon>
        <taxon>Stylosanthes</taxon>
    </lineage>
</organism>
<reference evidence="1 2" key="1">
    <citation type="journal article" date="2023" name="Plants (Basel)">
        <title>Bridging the Gap: Combining Genomics and Transcriptomics Approaches to Understand Stylosanthes scabra, an Orphan Legume from the Brazilian Caatinga.</title>
        <authorList>
            <person name="Ferreira-Neto J.R.C."/>
            <person name="da Silva M.D."/>
            <person name="Binneck E."/>
            <person name="de Melo N.F."/>
            <person name="da Silva R.H."/>
            <person name="de Melo A.L.T.M."/>
            <person name="Pandolfi V."/>
            <person name="Bustamante F.O."/>
            <person name="Brasileiro-Vidal A.C."/>
            <person name="Benko-Iseppon A.M."/>
        </authorList>
    </citation>
    <scope>NUCLEOTIDE SEQUENCE [LARGE SCALE GENOMIC DNA]</scope>
    <source>
        <tissue evidence="1">Leaves</tissue>
    </source>
</reference>
<comment type="caution">
    <text evidence="1">The sequence shown here is derived from an EMBL/GenBank/DDBJ whole genome shotgun (WGS) entry which is preliminary data.</text>
</comment>
<gene>
    <name evidence="1" type="ORF">PIB30_087832</name>
</gene>
<dbReference type="EMBL" id="JASCZI010031773">
    <property type="protein sequence ID" value="MED6127402.1"/>
    <property type="molecule type" value="Genomic_DNA"/>
</dbReference>